<organism evidence="3 4">
    <name type="scientific">Megasphaera hexanoica</name>
    <dbReference type="NCBI Taxonomy" id="1675036"/>
    <lineage>
        <taxon>Bacteria</taxon>
        <taxon>Bacillati</taxon>
        <taxon>Bacillota</taxon>
        <taxon>Negativicutes</taxon>
        <taxon>Veillonellales</taxon>
        <taxon>Veillonellaceae</taxon>
        <taxon>Megasphaera</taxon>
    </lineage>
</organism>
<sequence length="77" mass="9066">MKNFSCSKLIYGVFILVLIMVNPPVVYYVSDYAKLHPFVFGWPTLLVWLDFWYVTGILAFIAGAFTIESWKRVYKDY</sequence>
<evidence type="ECO:0000313" key="5">
    <source>
        <dbReference type="Proteomes" id="UP001605989"/>
    </source>
</evidence>
<keyword evidence="1" id="KW-0472">Membrane</keyword>
<keyword evidence="1" id="KW-1133">Transmembrane helix</keyword>
<accession>A0A848C1B0</accession>
<reference evidence="2 5" key="2">
    <citation type="submission" date="2024-10" db="EMBL/GenBank/DDBJ databases">
        <authorList>
            <person name="Sang B.-I."/>
            <person name="Prabhaharan D."/>
        </authorList>
    </citation>
    <scope>NUCLEOTIDE SEQUENCE [LARGE SCALE GENOMIC DNA]</scope>
    <source>
        <strain evidence="2 5">MH</strain>
    </source>
</reference>
<dbReference type="RefSeq" id="WP_113855836.1">
    <property type="nucleotide sequence ID" value="NZ_CP011940.1"/>
</dbReference>
<dbReference type="OrthoDB" id="2083533at2"/>
<dbReference type="EMBL" id="JABAFG010000018">
    <property type="protein sequence ID" value="NME29007.1"/>
    <property type="molecule type" value="Genomic_DNA"/>
</dbReference>
<gene>
    <name evidence="2" type="ORF">ACGTZG_04895</name>
    <name evidence="3" type="ORF">HF872_10305</name>
</gene>
<keyword evidence="5" id="KW-1185">Reference proteome</keyword>
<feature type="transmembrane region" description="Helical" evidence="1">
    <location>
        <begin position="49"/>
        <end position="67"/>
    </location>
</feature>
<dbReference type="Proteomes" id="UP001605989">
    <property type="component" value="Unassembled WGS sequence"/>
</dbReference>
<keyword evidence="1" id="KW-0812">Transmembrane</keyword>
<dbReference type="EMBL" id="JBIEKR010000003">
    <property type="protein sequence ID" value="MFG6272521.1"/>
    <property type="molecule type" value="Genomic_DNA"/>
</dbReference>
<evidence type="ECO:0008006" key="6">
    <source>
        <dbReference type="Google" id="ProtNLM"/>
    </source>
</evidence>
<evidence type="ECO:0000313" key="4">
    <source>
        <dbReference type="Proteomes" id="UP000591071"/>
    </source>
</evidence>
<name>A0A848C1B0_9FIRM</name>
<protein>
    <recommendedName>
        <fullName evidence="6">DUF3311 domain-containing protein</fullName>
    </recommendedName>
</protein>
<dbReference type="Proteomes" id="UP000591071">
    <property type="component" value="Unassembled WGS sequence"/>
</dbReference>
<evidence type="ECO:0000313" key="2">
    <source>
        <dbReference type="EMBL" id="MFG6272521.1"/>
    </source>
</evidence>
<comment type="caution">
    <text evidence="3">The sequence shown here is derived from an EMBL/GenBank/DDBJ whole genome shotgun (WGS) entry which is preliminary data.</text>
</comment>
<dbReference type="KEGG" id="mhw:ACT01_08245"/>
<evidence type="ECO:0000313" key="3">
    <source>
        <dbReference type="EMBL" id="NME29007.1"/>
    </source>
</evidence>
<reference evidence="3 4" key="1">
    <citation type="submission" date="2020-04" db="EMBL/GenBank/DDBJ databases">
        <authorList>
            <person name="Hitch T.C.A."/>
            <person name="Wylensek D."/>
            <person name="Clavel T."/>
        </authorList>
    </citation>
    <scope>NUCLEOTIDE SEQUENCE [LARGE SCALE GENOMIC DNA]</scope>
    <source>
        <strain evidence="3 4">Oil-RF-744-FAT-WT-6-1</strain>
    </source>
</reference>
<proteinExistence type="predicted"/>
<feature type="transmembrane region" description="Helical" evidence="1">
    <location>
        <begin position="9"/>
        <end position="29"/>
    </location>
</feature>
<dbReference type="AlphaFoldDB" id="A0A848C1B0"/>
<evidence type="ECO:0000256" key="1">
    <source>
        <dbReference type="SAM" id="Phobius"/>
    </source>
</evidence>